<dbReference type="EMBL" id="LJEX02000092">
    <property type="protein sequence ID" value="OCO85138.1"/>
    <property type="molecule type" value="Genomic_DNA"/>
</dbReference>
<dbReference type="Proteomes" id="UP000247823">
    <property type="component" value="Unassembled WGS sequence"/>
</dbReference>
<dbReference type="InterPro" id="IPR050261">
    <property type="entry name" value="FrsA_esterase"/>
</dbReference>
<reference evidence="6 9" key="4">
    <citation type="submission" date="2018-06" db="EMBL/GenBank/DDBJ databases">
        <title>Serratia marcescens genome sequencing and assembly.</title>
        <authorList>
            <person name="Martins R.C.R."/>
            <person name="Perdigao-Neto L.V."/>
            <person name="Costa S.F."/>
            <person name="Levin A.S.S."/>
        </authorList>
    </citation>
    <scope>NUCLEOTIDE SEQUENCE [LARGE SCALE GENOMIC DNA]</scope>
    <source>
        <strain evidence="6 9">1283</strain>
    </source>
</reference>
<dbReference type="Proteomes" id="UP000050489">
    <property type="component" value="Unassembled WGS sequence"/>
</dbReference>
<evidence type="ECO:0000259" key="3">
    <source>
        <dbReference type="Pfam" id="PF00561"/>
    </source>
</evidence>
<sequence length="286" mass="31092">MALTTHKMENGLAVTVRLPDNPAKVPAIILCHGFCGIQELLLPAFAEAFVNAGFAAVTFDYRGFGASEGERGRLVPALQIEDILAVSRWVQTHPQIDSERIGLWGTSFGGCHVFGAAAAEPAIKCVVSQLAFADGETIVTGKMAADEKQTFIATLDKMAEKQQATGKEMFVAVTRVLSDDESKAFFEENKVRYPAMDIKIPFLTVRETLRYQPRDNAARVTCPVLVVVAGGDTVNPPEQGIALYEAVGSAKKALHVEQNAKHYDMYAGPHFAGIIGRQIAWFNDHL</sequence>
<dbReference type="Gene3D" id="3.40.50.1820">
    <property type="entry name" value="alpha/beta hydrolase"/>
    <property type="match status" value="1"/>
</dbReference>
<proteinExistence type="inferred from homology"/>
<evidence type="ECO:0000256" key="2">
    <source>
        <dbReference type="ARBA" id="ARBA00038115"/>
    </source>
</evidence>
<evidence type="ECO:0000313" key="4">
    <source>
        <dbReference type="EMBL" id="AWL66678.1"/>
    </source>
</evidence>
<dbReference type="Proteomes" id="UP000245399">
    <property type="component" value="Chromosome"/>
</dbReference>
<reference evidence="9" key="5">
    <citation type="submission" date="2018-06" db="EMBL/GenBank/DDBJ databases">
        <title>Serratia marcescens genome sequencing and assembly.</title>
        <authorList>
            <person name="Martins R.C."/>
            <person name="Perdigao-Neto L.V."/>
            <person name="Costa S.F."/>
            <person name="Levin A.S.S."/>
        </authorList>
    </citation>
    <scope>NUCLEOTIDE SEQUENCE [LARGE SCALE GENOMIC DNA]</scope>
    <source>
        <strain evidence="9">1283</strain>
    </source>
</reference>
<evidence type="ECO:0000313" key="5">
    <source>
        <dbReference type="EMBL" id="OCO85138.1"/>
    </source>
</evidence>
<dbReference type="GO" id="GO:0052689">
    <property type="term" value="F:carboxylic ester hydrolase activity"/>
    <property type="evidence" value="ECO:0007669"/>
    <property type="project" value="UniProtKB-ARBA"/>
</dbReference>
<reference evidence="6" key="6">
    <citation type="submission" date="2018-06" db="EMBL/GenBank/DDBJ databases">
        <authorList>
            <person name="Martins R.C."/>
            <person name="Perdigao-Neto L.V."/>
            <person name="Costa S.F."/>
            <person name="Levin A.S.S."/>
        </authorList>
    </citation>
    <scope>NUCLEOTIDE SEQUENCE</scope>
    <source>
        <strain evidence="6">1283</strain>
    </source>
</reference>
<name>A0A5D4LK74_SERMA</name>
<dbReference type="EMBL" id="QJQB01000012">
    <property type="protein sequence ID" value="PYA75120.1"/>
    <property type="molecule type" value="Genomic_DNA"/>
</dbReference>
<dbReference type="Pfam" id="PF00561">
    <property type="entry name" value="Abhydrolase_1"/>
    <property type="match status" value="1"/>
</dbReference>
<reference evidence="4 8" key="3">
    <citation type="submission" date="2018-05" db="EMBL/GenBank/DDBJ databases">
        <title>Klebsiella quasipneumonaiae provides a window into carbapenemase gene transfer, plasmid rearrangements and nosocomial acquisition from the hospital environment.</title>
        <authorList>
            <person name="Mathers A.J."/>
            <person name="Vegesana K."/>
            <person name="Stoesser N."/>
            <person name="Crook D."/>
            <person name="Vaughan A."/>
            <person name="Barry K."/>
            <person name="Parikh H."/>
            <person name="Sebra R."/>
            <person name="Kotay S."/>
            <person name="Walker A.S."/>
            <person name="Sheppard A.E."/>
        </authorList>
    </citation>
    <scope>NUCLEOTIDE SEQUENCE [LARGE SCALE GENOMIC DNA]</scope>
    <source>
        <strain evidence="4 8">CAV1761</strain>
    </source>
</reference>
<gene>
    <name evidence="5" type="ORF">AN695_0201235</name>
    <name evidence="4" type="ORF">DKC05_02850</name>
    <name evidence="6" type="ORF">DMW51_00790</name>
</gene>
<dbReference type="InterPro" id="IPR029058">
    <property type="entry name" value="AB_hydrolase_fold"/>
</dbReference>
<feature type="domain" description="AB hydrolase-1" evidence="3">
    <location>
        <begin position="26"/>
        <end position="266"/>
    </location>
</feature>
<evidence type="ECO:0000313" key="6">
    <source>
        <dbReference type="EMBL" id="PYA75120.1"/>
    </source>
</evidence>
<reference evidence="7" key="1">
    <citation type="submission" date="2016-04" db="EMBL/GenBank/DDBJ databases">
        <authorList>
            <person name="Osei Sekyere J."/>
            <person name="Sivertsen A."/>
            <person name="Pedersen A.T."/>
            <person name="Sundsfjord A."/>
        </authorList>
    </citation>
    <scope>NUCLEOTIDE SEQUENCE [LARGE SCALE GENOMIC DNA]</scope>
    <source>
        <strain evidence="7">945174350</strain>
    </source>
</reference>
<dbReference type="InterPro" id="IPR000073">
    <property type="entry name" value="AB_hydrolase_1"/>
</dbReference>
<comment type="similarity">
    <text evidence="2">Belongs to the AB hydrolase superfamily. FUS2 hydrolase family.</text>
</comment>
<evidence type="ECO:0000313" key="9">
    <source>
        <dbReference type="Proteomes" id="UP000247823"/>
    </source>
</evidence>
<organism evidence="5 7">
    <name type="scientific">Serratia marcescens</name>
    <dbReference type="NCBI Taxonomy" id="615"/>
    <lineage>
        <taxon>Bacteria</taxon>
        <taxon>Pseudomonadati</taxon>
        <taxon>Pseudomonadota</taxon>
        <taxon>Gammaproteobacteria</taxon>
        <taxon>Enterobacterales</taxon>
        <taxon>Yersiniaceae</taxon>
        <taxon>Serratia</taxon>
    </lineage>
</organism>
<dbReference type="AlphaFoldDB" id="A0A5D4LK74"/>
<dbReference type="RefSeq" id="WP_047727621.1">
    <property type="nucleotide sequence ID" value="NZ_CADDTT010000003.1"/>
</dbReference>
<keyword evidence="1 4" id="KW-0378">Hydrolase</keyword>
<evidence type="ECO:0000313" key="7">
    <source>
        <dbReference type="Proteomes" id="UP000050489"/>
    </source>
</evidence>
<accession>A0A5D4LK74</accession>
<dbReference type="PANTHER" id="PTHR22946:SF9">
    <property type="entry name" value="POLYKETIDE TRANSFERASE AF380"/>
    <property type="match status" value="1"/>
</dbReference>
<evidence type="ECO:0000313" key="8">
    <source>
        <dbReference type="Proteomes" id="UP000245399"/>
    </source>
</evidence>
<dbReference type="PANTHER" id="PTHR22946">
    <property type="entry name" value="DIENELACTONE HYDROLASE DOMAIN-CONTAINING PROTEIN-RELATED"/>
    <property type="match status" value="1"/>
</dbReference>
<evidence type="ECO:0000256" key="1">
    <source>
        <dbReference type="ARBA" id="ARBA00022801"/>
    </source>
</evidence>
<reference evidence="5" key="2">
    <citation type="journal article" date="2017" name="PLoS ONE">
        <title>Genomic and phenotypic characterisation of fluoroquinolone resistance mechanisms in Enterobacteriaceae in Durban, South Africa.</title>
        <authorList>
            <person name="Osei Sekyere J."/>
            <person name="Amoako D.G."/>
        </authorList>
    </citation>
    <scope>NUCLEOTIDE SEQUENCE</scope>
    <source>
        <strain evidence="5">945174350</strain>
    </source>
</reference>
<dbReference type="SUPFAM" id="SSF53474">
    <property type="entry name" value="alpha/beta-Hydrolases"/>
    <property type="match status" value="1"/>
</dbReference>
<dbReference type="EMBL" id="CP029449">
    <property type="protein sequence ID" value="AWL66678.1"/>
    <property type="molecule type" value="Genomic_DNA"/>
</dbReference>
<protein>
    <submittedName>
        <fullName evidence="4">Alpha/beta hydrolase</fullName>
    </submittedName>
</protein>
<keyword evidence="9" id="KW-1185">Reference proteome</keyword>